<gene>
    <name evidence="3" type="ORF">ACFP1K_08515</name>
</gene>
<dbReference type="EMBL" id="JBHSRF010000008">
    <property type="protein sequence ID" value="MFC6081198.1"/>
    <property type="molecule type" value="Genomic_DNA"/>
</dbReference>
<evidence type="ECO:0000256" key="1">
    <source>
        <dbReference type="SAM" id="MobiDB-lite"/>
    </source>
</evidence>
<reference evidence="4" key="1">
    <citation type="journal article" date="2019" name="Int. J. Syst. Evol. Microbiol.">
        <title>The Global Catalogue of Microorganisms (GCM) 10K type strain sequencing project: providing services to taxonomists for standard genome sequencing and annotation.</title>
        <authorList>
            <consortium name="The Broad Institute Genomics Platform"/>
            <consortium name="The Broad Institute Genome Sequencing Center for Infectious Disease"/>
            <person name="Wu L."/>
            <person name="Ma J."/>
        </authorList>
    </citation>
    <scope>NUCLEOTIDE SEQUENCE [LARGE SCALE GENOMIC DNA]</scope>
    <source>
        <strain evidence="4">JCM 30346</strain>
    </source>
</reference>
<comment type="caution">
    <text evidence="3">The sequence shown here is derived from an EMBL/GenBank/DDBJ whole genome shotgun (WGS) entry which is preliminary data.</text>
</comment>
<feature type="compositionally biased region" description="Low complexity" evidence="1">
    <location>
        <begin position="69"/>
        <end position="101"/>
    </location>
</feature>
<feature type="chain" id="PRO_5046950629" evidence="2">
    <location>
        <begin position="25"/>
        <end position="1212"/>
    </location>
</feature>
<dbReference type="RefSeq" id="WP_380748761.1">
    <property type="nucleotide sequence ID" value="NZ_JBHSRF010000008.1"/>
</dbReference>
<proteinExistence type="predicted"/>
<evidence type="ECO:0000313" key="3">
    <source>
        <dbReference type="EMBL" id="MFC6081198.1"/>
    </source>
</evidence>
<feature type="region of interest" description="Disordered" evidence="1">
    <location>
        <begin position="69"/>
        <end position="111"/>
    </location>
</feature>
<sequence length="1212" mass="131459">MSMRSRLIAVLCVFVCMASGTALGAAGAETTRAAGIATATGGGAVPAKTAAAAAAPAGMTAGAGGAPAGTFTGESTVPAGTTTGTRAAPAGTTAGPRAAPADAKRAADCETTPTGVFEKRWKELDARRGPMRCPKGEPVGVPGGTALNFENGQMVHSPGQGGEMVVAAYSQDDNIIVNWGPTTPFHYDKFLVRWDRGDVNLGQVTVDSYIDRDRGFYAIPVSAKGRYRIVVEGCDNKGGSTCRQSWTAPAFVDHEVPVPRFRCHTDPPTGAIGQRWAYVGGGEGAIGCPTGAERDVTGGKAMSFAHGEIVHSPAQGPDMAVAVYQDGGTLHADWGDTRPFHYDRFLVRWDLNGRNVGQTDVDADTYAKSWSGHWSTPVGTPGRYTVIVEGCDGRTLQSSSCKQKWTIPASVQVTFPDPKPPSQDCPIRPVTKLLLDRWVMTGAKTGPLGCPTGEERVVQAGRSMPFQHGTIVTSPKQGTNMTVAVYQRDVDLVVDWGDTYPFSYDHFLIRVDRAGRNLGQVEVDPDDDEKERWGSRAIRPRHYDDKDEDDPIVDSVGTYSVIVEGCDGGGLGSDDCNQGWTVPAEVPYIAKGHLDFSKIPVPRTAQEAYAVAPERRAGFERTYTEERVRVAAAHIACPGPMPLEVFNNEDNFVTTALAKLYMQYDDHLSDSQLRCDGIRFRWGTEVNNALRLQTIKSNAGTESGFPCKREGEYDVALKGYVLLAYAFESALDPDVRYRLLHLLNKRGPHNPGDDTICGLLNVDESENHRLLIETSRYLTNQLLARTDKSSRYDNARNGMNTFMLKWLQSFLKNDFIEYNARPYQRYSLAGIQNLYDMAEDKRVKLAAQMVLDYASAKYAVSANDGRRDSPFRRLTTDWHPDLFHSQSDALRDRMMAYFGPTAAMGDLDPPGFVPASSAGEILLAGISQYRPPEMIADLVLNHEHRSFFQRITHAGIEVYSAEPDFLITAGGAYTGPAYKVAGRGRSVDSGTVVPTTLMPTGHLVSTEQMIRISTFLGNGCVAPGFACGAGVVIPDHYLRADRPQCWIRKGQWVFVDAATAGCTDSGRGFYVAARRSANGNEIGFFEAVPKTVIAGVPLADFARRTLDRNEKRSFGIARSEYTKWDGTVVVFARDTATPQANTWNYSVVRTGVPQIDKVPWSARGAGPLAAGTVINSRGHTGYVTVDNPALGTRLTLDFTRALDPARTEGRGP</sequence>
<keyword evidence="2" id="KW-0732">Signal</keyword>
<feature type="signal peptide" evidence="2">
    <location>
        <begin position="1"/>
        <end position="24"/>
    </location>
</feature>
<evidence type="ECO:0000256" key="2">
    <source>
        <dbReference type="SAM" id="SignalP"/>
    </source>
</evidence>
<protein>
    <submittedName>
        <fullName evidence="3">LGFP repeat-containing protein</fullName>
    </submittedName>
</protein>
<organism evidence="3 4">
    <name type="scientific">Sphaerisporangium aureirubrum</name>
    <dbReference type="NCBI Taxonomy" id="1544736"/>
    <lineage>
        <taxon>Bacteria</taxon>
        <taxon>Bacillati</taxon>
        <taxon>Actinomycetota</taxon>
        <taxon>Actinomycetes</taxon>
        <taxon>Streptosporangiales</taxon>
        <taxon>Streptosporangiaceae</taxon>
        <taxon>Sphaerisporangium</taxon>
    </lineage>
</organism>
<evidence type="ECO:0000313" key="4">
    <source>
        <dbReference type="Proteomes" id="UP001596137"/>
    </source>
</evidence>
<keyword evidence="4" id="KW-1185">Reference proteome</keyword>
<name>A0ABW1NE79_9ACTN</name>
<accession>A0ABW1NE79</accession>
<dbReference type="Proteomes" id="UP001596137">
    <property type="component" value="Unassembled WGS sequence"/>
</dbReference>